<protein>
    <submittedName>
        <fullName evidence="1">Uncharacterized protein</fullName>
    </submittedName>
</protein>
<sequence length="78" mass="9045">MDVQLDNSHQLFRNWSKHFLSSEYHKGADVNKQAIVLDLGTEILTYVLHSNCERMSTIEKTPASHGWQKTDLPLYLLM</sequence>
<comment type="caution">
    <text evidence="1">The sequence shown here is derived from an EMBL/GenBank/DDBJ whole genome shotgun (WGS) entry which is preliminary data.</text>
</comment>
<accession>A0A1V4JPE6</accession>
<evidence type="ECO:0000313" key="2">
    <source>
        <dbReference type="Proteomes" id="UP000190648"/>
    </source>
</evidence>
<organism evidence="1 2">
    <name type="scientific">Patagioenas fasciata monilis</name>
    <dbReference type="NCBI Taxonomy" id="372326"/>
    <lineage>
        <taxon>Eukaryota</taxon>
        <taxon>Metazoa</taxon>
        <taxon>Chordata</taxon>
        <taxon>Craniata</taxon>
        <taxon>Vertebrata</taxon>
        <taxon>Euteleostomi</taxon>
        <taxon>Archelosauria</taxon>
        <taxon>Archosauria</taxon>
        <taxon>Dinosauria</taxon>
        <taxon>Saurischia</taxon>
        <taxon>Theropoda</taxon>
        <taxon>Coelurosauria</taxon>
        <taxon>Aves</taxon>
        <taxon>Neognathae</taxon>
        <taxon>Neoaves</taxon>
        <taxon>Columbimorphae</taxon>
        <taxon>Columbiformes</taxon>
        <taxon>Columbidae</taxon>
        <taxon>Patagioenas</taxon>
    </lineage>
</organism>
<proteinExistence type="predicted"/>
<dbReference type="EMBL" id="LSYS01006880">
    <property type="protein sequence ID" value="OPJ73984.1"/>
    <property type="molecule type" value="Genomic_DNA"/>
</dbReference>
<name>A0A1V4JPE6_PATFA</name>
<keyword evidence="2" id="KW-1185">Reference proteome</keyword>
<gene>
    <name evidence="1" type="ORF">AV530_013382</name>
</gene>
<evidence type="ECO:0000313" key="1">
    <source>
        <dbReference type="EMBL" id="OPJ73984.1"/>
    </source>
</evidence>
<reference evidence="1 2" key="1">
    <citation type="submission" date="2016-02" db="EMBL/GenBank/DDBJ databases">
        <title>Band-tailed pigeon sequencing and assembly.</title>
        <authorList>
            <person name="Soares A.E."/>
            <person name="Novak B.J."/>
            <person name="Rice E.S."/>
            <person name="O'Connell B."/>
            <person name="Chang D."/>
            <person name="Weber S."/>
            <person name="Shapiro B."/>
        </authorList>
    </citation>
    <scope>NUCLEOTIDE SEQUENCE [LARGE SCALE GENOMIC DNA]</scope>
    <source>
        <strain evidence="1">BTP2013</strain>
        <tissue evidence="1">Blood</tissue>
    </source>
</reference>
<dbReference type="Proteomes" id="UP000190648">
    <property type="component" value="Unassembled WGS sequence"/>
</dbReference>
<dbReference type="AlphaFoldDB" id="A0A1V4JPE6"/>